<dbReference type="AlphaFoldDB" id="A0A9W8IUF1"/>
<feature type="non-terminal residue" evidence="1">
    <location>
        <position position="1"/>
    </location>
</feature>
<dbReference type="Proteomes" id="UP001140091">
    <property type="component" value="Unassembled WGS sequence"/>
</dbReference>
<gene>
    <name evidence="1" type="ORF">H1R20_g15082</name>
</gene>
<comment type="caution">
    <text evidence="1">The sequence shown here is derived from an EMBL/GenBank/DDBJ whole genome shotgun (WGS) entry which is preliminary data.</text>
</comment>
<dbReference type="EMBL" id="JANBPK010001522">
    <property type="protein sequence ID" value="KAJ2922024.1"/>
    <property type="molecule type" value="Genomic_DNA"/>
</dbReference>
<keyword evidence="2" id="KW-1185">Reference proteome</keyword>
<sequence length="71" mass="7705">MPITTLVTVPDAKQMAQHGKATGSPAVPPGLFHFVFVNSSQDLIPASLYSFYLLDAHAHHNTPVSQYPSRT</sequence>
<proteinExistence type="predicted"/>
<protein>
    <submittedName>
        <fullName evidence="1">Uncharacterized protein</fullName>
    </submittedName>
</protein>
<accession>A0A9W8IUF1</accession>
<reference evidence="1" key="1">
    <citation type="submission" date="2022-06" db="EMBL/GenBank/DDBJ databases">
        <title>Genome Sequence of Candolleomyces eurysporus.</title>
        <authorList>
            <person name="Buettner E."/>
        </authorList>
    </citation>
    <scope>NUCLEOTIDE SEQUENCE</scope>
    <source>
        <strain evidence="1">VTCC 930004</strain>
    </source>
</reference>
<evidence type="ECO:0000313" key="2">
    <source>
        <dbReference type="Proteomes" id="UP001140091"/>
    </source>
</evidence>
<organism evidence="1 2">
    <name type="scientific">Candolleomyces eurysporus</name>
    <dbReference type="NCBI Taxonomy" id="2828524"/>
    <lineage>
        <taxon>Eukaryota</taxon>
        <taxon>Fungi</taxon>
        <taxon>Dikarya</taxon>
        <taxon>Basidiomycota</taxon>
        <taxon>Agaricomycotina</taxon>
        <taxon>Agaricomycetes</taxon>
        <taxon>Agaricomycetidae</taxon>
        <taxon>Agaricales</taxon>
        <taxon>Agaricineae</taxon>
        <taxon>Psathyrellaceae</taxon>
        <taxon>Candolleomyces</taxon>
    </lineage>
</organism>
<evidence type="ECO:0000313" key="1">
    <source>
        <dbReference type="EMBL" id="KAJ2922024.1"/>
    </source>
</evidence>
<name>A0A9W8IUF1_9AGAR</name>